<dbReference type="Gene3D" id="2.60.120.260">
    <property type="entry name" value="Galactose-binding domain-like"/>
    <property type="match status" value="1"/>
</dbReference>
<keyword evidence="6 11" id="KW-0378">Hydrolase</keyword>
<evidence type="ECO:0000259" key="10">
    <source>
        <dbReference type="PROSITE" id="PS51704"/>
    </source>
</evidence>
<name>A0A1P8WR56_9PLAN</name>
<keyword evidence="5" id="KW-0645">Protease</keyword>
<dbReference type="EMBL" id="CP017641">
    <property type="protein sequence ID" value="APZ96547.1"/>
    <property type="molecule type" value="Genomic_DNA"/>
</dbReference>
<dbReference type="PANTHER" id="PTHR46211:SF1">
    <property type="entry name" value="GLYCEROPHOSPHODIESTER PHOSPHODIESTERASE, CYTOPLASMIC"/>
    <property type="match status" value="1"/>
</dbReference>
<dbReference type="PROSITE" id="PS51704">
    <property type="entry name" value="GP_PDE"/>
    <property type="match status" value="1"/>
</dbReference>
<dbReference type="NCBIfam" id="NF003780">
    <property type="entry name" value="PRK05371.1-1"/>
    <property type="match status" value="1"/>
</dbReference>
<evidence type="ECO:0000256" key="1">
    <source>
        <dbReference type="ARBA" id="ARBA00000123"/>
    </source>
</evidence>
<dbReference type="GO" id="GO:0004177">
    <property type="term" value="F:aminopeptidase activity"/>
    <property type="evidence" value="ECO:0007669"/>
    <property type="project" value="UniProtKB-KW"/>
</dbReference>
<dbReference type="SUPFAM" id="SSF51695">
    <property type="entry name" value="PLC-like phosphodiesterases"/>
    <property type="match status" value="1"/>
</dbReference>
<evidence type="ECO:0000256" key="6">
    <source>
        <dbReference type="ARBA" id="ARBA00022801"/>
    </source>
</evidence>
<dbReference type="SUPFAM" id="SSF49785">
    <property type="entry name" value="Galactose-binding domain-like"/>
    <property type="match status" value="1"/>
</dbReference>
<dbReference type="GO" id="GO:0006629">
    <property type="term" value="P:lipid metabolic process"/>
    <property type="evidence" value="ECO:0007669"/>
    <property type="project" value="InterPro"/>
</dbReference>
<sequence>MSNCLTSFQNLSRLATFTFGMIAAIGISSADDAVKMPQQGICAHRGASDTHPENTLAAFREAIMLGAQMIEFDVALTKDQQLVLMHDSTIDRTTDGKGRVTDFTLSELQKLDAGSWKNAKFKGERIPTLRAALGMMPDNIWLNVHLKGGTKLAEDTARTIIAAERTHQCFLACSRASAAAARAVDDRILFCNMDRQSNSQQYVDETIAAQANFIQLFGGNSVEPKHTAQLRDAGLRINYCCANDAAKVEALFEAGVEFPLVDMLAEMLVVADKRGIERLTPVYLPRAGAADEKKAAPVFKDGEAQIVPGFEDDKLWIHHDLWVETEFDSDGNGKPDRMHVSVTRQRQTDTEGLKVPAVYVSSPYFSGTASGTRNFFWDPRQEHNQPPPKHSDPPSVKFQHRRVVISKSHWKDWLPRGFAVVHSASPGTGLSQGCPTIGGDNESLAPKAVVEWLNGRAAGFTTPTGNRKVEAFWCTGNVGMTGTSYNGTIPLACATTGVDGLKAIIPIAPNTSYYHYYRSNGLVRHPGGYMGEDIDVLYNYVNSGDPDRREFCNCNVRDKEMAEGFARDTGDYNDFWAGRDYLNDLKPMKAALLMAHGFNDWNVMPEHSVRIYKAAQAAGLPVQCYFHQAGHGGQPPMKMMNRWFTRYLYNVENGVENDPKAWIVRENEDRQKPTSYADYPNPGAKLVTLKPGKGGSQKGTLALTESDGQGTEKIVDNFSFSGSTLAKADWTQHRLLYVTDPLPQPVHISGFAKFRTRLACNKPAANFSVWLVSLPWNEGSKAKIYDNIITRGWADPQNYKSLTDGEPLEPGKFYDLEFELQPDDHIVPAGQQIGLMIFSSDREFTLWPKPGTELTIDLDATSLRLPVVGGEAPFSAATKP</sequence>
<dbReference type="Pfam" id="PF02129">
    <property type="entry name" value="Peptidase_S15"/>
    <property type="match status" value="1"/>
</dbReference>
<dbReference type="GO" id="GO:0008236">
    <property type="term" value="F:serine-type peptidase activity"/>
    <property type="evidence" value="ECO:0007669"/>
    <property type="project" value="UniProtKB-KW"/>
</dbReference>
<evidence type="ECO:0000256" key="8">
    <source>
        <dbReference type="ARBA" id="ARBA00030045"/>
    </source>
</evidence>
<evidence type="ECO:0000256" key="3">
    <source>
        <dbReference type="ARBA" id="ARBA00012463"/>
    </source>
</evidence>
<comment type="similarity">
    <text evidence="2">Belongs to the peptidase S15 family.</text>
</comment>
<dbReference type="GO" id="GO:0008081">
    <property type="term" value="F:phosphoric diester hydrolase activity"/>
    <property type="evidence" value="ECO:0007669"/>
    <property type="project" value="InterPro"/>
</dbReference>
<reference evidence="11 12" key="1">
    <citation type="journal article" date="2016" name="Front. Microbiol.">
        <title>Fuerstia marisgermanicae gen. nov., sp. nov., an Unusual Member of the Phylum Planctomycetes from the German Wadden Sea.</title>
        <authorList>
            <person name="Kohn T."/>
            <person name="Heuer A."/>
            <person name="Jogler M."/>
            <person name="Vollmers J."/>
            <person name="Boedeker C."/>
            <person name="Bunk B."/>
            <person name="Rast P."/>
            <person name="Borchert D."/>
            <person name="Glockner I."/>
            <person name="Freese H.M."/>
            <person name="Klenk H.P."/>
            <person name="Overmann J."/>
            <person name="Kaster A.K."/>
            <person name="Rohde M."/>
            <person name="Wiegand S."/>
            <person name="Jogler C."/>
        </authorList>
    </citation>
    <scope>NUCLEOTIDE SEQUENCE [LARGE SCALE GENOMIC DNA]</scope>
    <source>
        <strain evidence="11 12">NH11</strain>
    </source>
</reference>
<feature type="region of interest" description="Disordered" evidence="9">
    <location>
        <begin position="376"/>
        <end position="396"/>
    </location>
</feature>
<evidence type="ECO:0000313" key="11">
    <source>
        <dbReference type="EMBL" id="APZ96547.1"/>
    </source>
</evidence>
<evidence type="ECO:0000313" key="12">
    <source>
        <dbReference type="Proteomes" id="UP000187735"/>
    </source>
</evidence>
<dbReference type="InterPro" id="IPR008979">
    <property type="entry name" value="Galactose-bd-like_sf"/>
</dbReference>
<keyword evidence="4" id="KW-0031">Aminopeptidase</keyword>
<dbReference type="InterPro" id="IPR029058">
    <property type="entry name" value="AB_hydrolase_fold"/>
</dbReference>
<dbReference type="Gene3D" id="3.40.50.1820">
    <property type="entry name" value="alpha/beta hydrolase"/>
    <property type="match status" value="2"/>
</dbReference>
<dbReference type="Pfam" id="PF08530">
    <property type="entry name" value="PepX_C"/>
    <property type="match status" value="1"/>
</dbReference>
<dbReference type="InterPro" id="IPR017946">
    <property type="entry name" value="PLC-like_Pdiesterase_TIM-brl"/>
</dbReference>
<evidence type="ECO:0000256" key="5">
    <source>
        <dbReference type="ARBA" id="ARBA00022670"/>
    </source>
</evidence>
<gene>
    <name evidence="11" type="primary">pepX</name>
    <name evidence="11" type="ORF">Fuma_06216</name>
</gene>
<dbReference type="PANTHER" id="PTHR46211">
    <property type="entry name" value="GLYCEROPHOSPHORYL DIESTER PHOSPHODIESTERASE"/>
    <property type="match status" value="1"/>
</dbReference>
<dbReference type="InterPro" id="IPR030395">
    <property type="entry name" value="GP_PDE_dom"/>
</dbReference>
<protein>
    <recommendedName>
        <fullName evidence="3">Xaa-Pro dipeptidyl-peptidase</fullName>
        <ecNumber evidence="3">3.4.14.11</ecNumber>
    </recommendedName>
    <alternativeName>
        <fullName evidence="8">X-prolyl-dipeptidyl aminopeptidase</fullName>
    </alternativeName>
</protein>
<dbReference type="SMART" id="SM00939">
    <property type="entry name" value="PepX_C"/>
    <property type="match status" value="1"/>
</dbReference>
<dbReference type="InterPro" id="IPR008252">
    <property type="entry name" value="Pept_S15_Xpro"/>
</dbReference>
<dbReference type="GO" id="GO:0006508">
    <property type="term" value="P:proteolysis"/>
    <property type="evidence" value="ECO:0007669"/>
    <property type="project" value="UniProtKB-KW"/>
</dbReference>
<dbReference type="PRINTS" id="PR00923">
    <property type="entry name" value="LACTOPTASE"/>
</dbReference>
<keyword evidence="12" id="KW-1185">Reference proteome</keyword>
<feature type="domain" description="GP-PDE" evidence="10">
    <location>
        <begin position="39"/>
        <end position="273"/>
    </location>
</feature>
<dbReference type="EC" id="3.4.14.11" evidence="3"/>
<dbReference type="KEGG" id="fmr:Fuma_06216"/>
<dbReference type="GO" id="GO:0008239">
    <property type="term" value="F:dipeptidyl-peptidase activity"/>
    <property type="evidence" value="ECO:0007669"/>
    <property type="project" value="UniProtKB-EC"/>
</dbReference>
<comment type="catalytic activity">
    <reaction evidence="1">
        <text>Hydrolyzes Xaa-Pro-|- bonds to release unblocked, N-terminal dipeptides from substrates including Ala-Pro-|-p-nitroanilide and (sequentially) Tyr-Pro-|-Phe-Pro-|-Gly-Pro-|-Ile.</text>
        <dbReference type="EC" id="3.4.14.11"/>
    </reaction>
</comment>
<organism evidence="11 12">
    <name type="scientific">Fuerstiella marisgermanici</name>
    <dbReference type="NCBI Taxonomy" id="1891926"/>
    <lineage>
        <taxon>Bacteria</taxon>
        <taxon>Pseudomonadati</taxon>
        <taxon>Planctomycetota</taxon>
        <taxon>Planctomycetia</taxon>
        <taxon>Planctomycetales</taxon>
        <taxon>Planctomycetaceae</taxon>
        <taxon>Fuerstiella</taxon>
    </lineage>
</organism>
<dbReference type="AlphaFoldDB" id="A0A1P8WR56"/>
<evidence type="ECO:0000256" key="2">
    <source>
        <dbReference type="ARBA" id="ARBA00010819"/>
    </source>
</evidence>
<dbReference type="OrthoDB" id="238714at2"/>
<dbReference type="Proteomes" id="UP000187735">
    <property type="component" value="Chromosome"/>
</dbReference>
<proteinExistence type="inferred from homology"/>
<accession>A0A1P8WR56</accession>
<evidence type="ECO:0000256" key="9">
    <source>
        <dbReference type="SAM" id="MobiDB-lite"/>
    </source>
</evidence>
<dbReference type="Pfam" id="PF03009">
    <property type="entry name" value="GDPD"/>
    <property type="match status" value="1"/>
</dbReference>
<dbReference type="Gene3D" id="3.20.20.190">
    <property type="entry name" value="Phosphatidylinositol (PI) phosphodiesterase"/>
    <property type="match status" value="1"/>
</dbReference>
<dbReference type="InterPro" id="IPR013736">
    <property type="entry name" value="Xaa-Pro_dipept_C"/>
</dbReference>
<keyword evidence="7" id="KW-0720">Serine protease</keyword>
<dbReference type="SUPFAM" id="SSF53474">
    <property type="entry name" value="alpha/beta-Hydrolases"/>
    <property type="match status" value="1"/>
</dbReference>
<dbReference type="InterPro" id="IPR000383">
    <property type="entry name" value="Xaa-Pro-like_dom"/>
</dbReference>
<evidence type="ECO:0000256" key="4">
    <source>
        <dbReference type="ARBA" id="ARBA00022438"/>
    </source>
</evidence>
<evidence type="ECO:0000256" key="7">
    <source>
        <dbReference type="ARBA" id="ARBA00022825"/>
    </source>
</evidence>
<dbReference type="STRING" id="1891926.Fuma_06216"/>